<dbReference type="AlphaFoldDB" id="A0A5C5WVA4"/>
<evidence type="ECO:0000256" key="3">
    <source>
        <dbReference type="ARBA" id="ARBA00022840"/>
    </source>
</evidence>
<protein>
    <submittedName>
        <fullName evidence="5">Elongation factor P--(R)-beta-lysine ligase</fullName>
        <ecNumber evidence="5">6.3.1.-</ecNumber>
    </submittedName>
</protein>
<dbReference type="InterPro" id="IPR006195">
    <property type="entry name" value="aa-tRNA-synth_II"/>
</dbReference>
<dbReference type="EMBL" id="SJPI01000001">
    <property type="protein sequence ID" value="TWT53752.1"/>
    <property type="molecule type" value="Genomic_DNA"/>
</dbReference>
<keyword evidence="6" id="KW-1185">Reference proteome</keyword>
<dbReference type="PROSITE" id="PS50862">
    <property type="entry name" value="AA_TRNA_LIGASE_II"/>
    <property type="match status" value="1"/>
</dbReference>
<proteinExistence type="predicted"/>
<dbReference type="GO" id="GO:0004824">
    <property type="term" value="F:lysine-tRNA ligase activity"/>
    <property type="evidence" value="ECO:0007669"/>
    <property type="project" value="InterPro"/>
</dbReference>
<sequence length="335" mass="37200">MTSKNTAENNNYPDMSHLRPRAELLRILRHFLDHRGFIEVQPPCLMSECIADPFIDPITIPANQIATASSRRVQQYYLQTSPELAMKRMLGRGSGSIYSLGPVFRGGEAGGQHNVEFTMLEWYEVGANLAGGVDTLRELAKEIFDAKECDVLNYREAFQLHLSLDPLDCPIEQLQSLVDRIDSSLVAKLGQDRDALLDVLLSERVQPHLGKQRPVVLKNYPLTQAALAKPSDDDPQCAARFELFCRGIEIANGYDELLDDSILLERCEKVNQQRIADGRSSLPLPKNLLQAMRDGLPPSAGVAMGVDRVMLVRSAIRDGVVPDISAVIPITIERA</sequence>
<evidence type="ECO:0000256" key="1">
    <source>
        <dbReference type="ARBA" id="ARBA00022598"/>
    </source>
</evidence>
<evidence type="ECO:0000313" key="5">
    <source>
        <dbReference type="EMBL" id="TWT53752.1"/>
    </source>
</evidence>
<accession>A0A5C5WVA4</accession>
<dbReference type="GO" id="GO:0000049">
    <property type="term" value="F:tRNA binding"/>
    <property type="evidence" value="ECO:0007669"/>
    <property type="project" value="TreeGrafter"/>
</dbReference>
<dbReference type="Gene3D" id="3.30.930.10">
    <property type="entry name" value="Bira Bifunctional Protein, Domain 2"/>
    <property type="match status" value="1"/>
</dbReference>
<dbReference type="SUPFAM" id="SSF55681">
    <property type="entry name" value="Class II aaRS and biotin synthetases"/>
    <property type="match status" value="1"/>
</dbReference>
<evidence type="ECO:0000259" key="4">
    <source>
        <dbReference type="PROSITE" id="PS50862"/>
    </source>
</evidence>
<dbReference type="GO" id="GO:0005829">
    <property type="term" value="C:cytosol"/>
    <property type="evidence" value="ECO:0007669"/>
    <property type="project" value="TreeGrafter"/>
</dbReference>
<dbReference type="OrthoDB" id="9802326at2"/>
<gene>
    <name evidence="5" type="primary">epmA</name>
    <name evidence="5" type="ORF">Pla22_13840</name>
</gene>
<keyword evidence="5" id="KW-0251">Elongation factor</keyword>
<keyword evidence="2" id="KW-0547">Nucleotide-binding</keyword>
<comment type="caution">
    <text evidence="5">The sequence shown here is derived from an EMBL/GenBank/DDBJ whole genome shotgun (WGS) entry which is preliminary data.</text>
</comment>
<dbReference type="PANTHER" id="PTHR42918:SF6">
    <property type="entry name" value="ELONGATION FACTOR P--(R)-BETA-LYSINE LIGASE"/>
    <property type="match status" value="1"/>
</dbReference>
<dbReference type="InterPro" id="IPR004364">
    <property type="entry name" value="Aa-tRNA-synt_II"/>
</dbReference>
<dbReference type="RefSeq" id="WP_146513913.1">
    <property type="nucleotide sequence ID" value="NZ_SJPI01000001.1"/>
</dbReference>
<reference evidence="5 6" key="1">
    <citation type="submission" date="2019-02" db="EMBL/GenBank/DDBJ databases">
        <title>Deep-cultivation of Planctomycetes and their phenomic and genomic characterization uncovers novel biology.</title>
        <authorList>
            <person name="Wiegand S."/>
            <person name="Jogler M."/>
            <person name="Boedeker C."/>
            <person name="Pinto D."/>
            <person name="Vollmers J."/>
            <person name="Rivas-Marin E."/>
            <person name="Kohn T."/>
            <person name="Peeters S.H."/>
            <person name="Heuer A."/>
            <person name="Rast P."/>
            <person name="Oberbeckmann S."/>
            <person name="Bunk B."/>
            <person name="Jeske O."/>
            <person name="Meyerdierks A."/>
            <person name="Storesund J.E."/>
            <person name="Kallscheuer N."/>
            <person name="Luecker S."/>
            <person name="Lage O.M."/>
            <person name="Pohl T."/>
            <person name="Merkel B.J."/>
            <person name="Hornburger P."/>
            <person name="Mueller R.-W."/>
            <person name="Bruemmer F."/>
            <person name="Labrenz M."/>
            <person name="Spormann A.M."/>
            <person name="Op Den Camp H."/>
            <person name="Overmann J."/>
            <person name="Amann R."/>
            <person name="Jetten M.S.M."/>
            <person name="Mascher T."/>
            <person name="Medema M.H."/>
            <person name="Devos D.P."/>
            <person name="Kaster A.-K."/>
            <person name="Ovreas L."/>
            <person name="Rohde M."/>
            <person name="Galperin M.Y."/>
            <person name="Jogler C."/>
        </authorList>
    </citation>
    <scope>NUCLEOTIDE SEQUENCE [LARGE SCALE GENOMIC DNA]</scope>
    <source>
        <strain evidence="5 6">Pla22</strain>
    </source>
</reference>
<dbReference type="InterPro" id="IPR045864">
    <property type="entry name" value="aa-tRNA-synth_II/BPL/LPL"/>
</dbReference>
<dbReference type="GO" id="GO:0003746">
    <property type="term" value="F:translation elongation factor activity"/>
    <property type="evidence" value="ECO:0007669"/>
    <property type="project" value="UniProtKB-KW"/>
</dbReference>
<evidence type="ECO:0000313" key="6">
    <source>
        <dbReference type="Proteomes" id="UP000316598"/>
    </source>
</evidence>
<dbReference type="GO" id="GO:0006430">
    <property type="term" value="P:lysyl-tRNA aminoacylation"/>
    <property type="evidence" value="ECO:0007669"/>
    <property type="project" value="InterPro"/>
</dbReference>
<keyword evidence="1 5" id="KW-0436">Ligase</keyword>
<dbReference type="NCBIfam" id="TIGR00462">
    <property type="entry name" value="genX"/>
    <property type="match status" value="1"/>
</dbReference>
<evidence type="ECO:0000256" key="2">
    <source>
        <dbReference type="ARBA" id="ARBA00022741"/>
    </source>
</evidence>
<dbReference type="Pfam" id="PF00152">
    <property type="entry name" value="tRNA-synt_2"/>
    <property type="match status" value="1"/>
</dbReference>
<feature type="domain" description="Aminoacyl-transfer RNA synthetases class-II family profile" evidence="4">
    <location>
        <begin position="18"/>
        <end position="329"/>
    </location>
</feature>
<name>A0A5C5WVA4_9BACT</name>
<keyword evidence="5" id="KW-0648">Protein biosynthesis</keyword>
<dbReference type="Proteomes" id="UP000316598">
    <property type="component" value="Unassembled WGS sequence"/>
</dbReference>
<keyword evidence="3" id="KW-0067">ATP-binding</keyword>
<dbReference type="InterPro" id="IPR004525">
    <property type="entry name" value="EpmA"/>
</dbReference>
<dbReference type="EC" id="6.3.1.-" evidence="5"/>
<organism evidence="5 6">
    <name type="scientific">Rubripirellula amarantea</name>
    <dbReference type="NCBI Taxonomy" id="2527999"/>
    <lineage>
        <taxon>Bacteria</taxon>
        <taxon>Pseudomonadati</taxon>
        <taxon>Planctomycetota</taxon>
        <taxon>Planctomycetia</taxon>
        <taxon>Pirellulales</taxon>
        <taxon>Pirellulaceae</taxon>
        <taxon>Rubripirellula</taxon>
    </lineage>
</organism>
<dbReference type="NCBIfam" id="NF006828">
    <property type="entry name" value="PRK09350.1"/>
    <property type="match status" value="1"/>
</dbReference>
<dbReference type="PANTHER" id="PTHR42918">
    <property type="entry name" value="LYSYL-TRNA SYNTHETASE"/>
    <property type="match status" value="1"/>
</dbReference>
<dbReference type="GO" id="GO:0005524">
    <property type="term" value="F:ATP binding"/>
    <property type="evidence" value="ECO:0007669"/>
    <property type="project" value="UniProtKB-KW"/>
</dbReference>